<comment type="subcellular location">
    <subcellularLocation>
        <location evidence="1">Nucleus</location>
        <location evidence="1">Nucleolus</location>
    </subcellularLocation>
</comment>
<dbReference type="PANTHER" id="PTHR14085">
    <property type="entry name" value="WD-REPEAT PROTEIN BING4"/>
    <property type="match status" value="1"/>
</dbReference>
<feature type="region of interest" description="Disordered" evidence="7">
    <location>
        <begin position="1"/>
        <end position="31"/>
    </location>
</feature>
<sequence length="599" mass="68093">MLEDENLDKKPPRRGAKSAPSRYFHSPVPEEEVKPIKLKGVSKQNFSGEIIKVEQDKQIGFKKAFYRKGAPKKHIKTETNSKIPKNLLKKYDKGEKVRSKGVKTKFFKEKQERKEVYLQYATEQAARTEILLTEQQGFIEPDEEEITAQYRQVEIAKNVDILSASKHFKLNLDFGPYSLRYTKNGRHLLLGGRRGHVAAFDWITKKLLCEMNVMEEVADVSWLHVHTMFACAQKDWVYIYDSQGTELHCVKRLYRVNCMEFLPYHFLLATGNKDGYASWLDVSIGELVSNFNTKLGDIRLMHQNPGNGVLCIGGSKGVVSMWSPKVREPLAKMLCHSTPMSALTVDPKGQYMVTAGQDRKVKVWDIRALKGPLVSYGLRLPANQVVVSQRGTLAYSQGTYCEIQSNLLLGEKAETPYLRQMCDSFVHGMRFCPYEDILGIATAKGFQSLLVPGSGEPNFDALEDNPYQTKSQRREHEVHALLEKIPPELITLDPNEISAVDVPTLQEKVDAKRSLFHLKPPKIDFKSRHKMKGRGGSAKASRNKQIVKDLKRKEFIADIKKSKQTIFKQNTKKASDFIPLDSSVPSVLDRFKPKSTKKK</sequence>
<dbReference type="SMART" id="SM01033">
    <property type="entry name" value="BING4CT"/>
    <property type="match status" value="1"/>
</dbReference>
<dbReference type="EMBL" id="GAKP01013464">
    <property type="protein sequence ID" value="JAC45488.1"/>
    <property type="molecule type" value="Transcribed_RNA"/>
</dbReference>
<dbReference type="PROSITE" id="PS50082">
    <property type="entry name" value="WD_REPEATS_2"/>
    <property type="match status" value="1"/>
</dbReference>
<evidence type="ECO:0000256" key="7">
    <source>
        <dbReference type="SAM" id="MobiDB-lite"/>
    </source>
</evidence>
<dbReference type="GeneID" id="105224936"/>
<keyword evidence="5" id="KW-0539">Nucleus</keyword>
<dbReference type="Pfam" id="PF08149">
    <property type="entry name" value="BING4CT"/>
    <property type="match status" value="1"/>
</dbReference>
<dbReference type="Gene3D" id="2.130.10.10">
    <property type="entry name" value="YVTN repeat-like/Quinoprotein amine dehydrogenase"/>
    <property type="match status" value="2"/>
</dbReference>
<proteinExistence type="predicted"/>
<keyword evidence="3 6" id="KW-0853">WD repeat</keyword>
<evidence type="ECO:0000256" key="5">
    <source>
        <dbReference type="ARBA" id="ARBA00023242"/>
    </source>
</evidence>
<keyword evidence="4" id="KW-0677">Repeat</keyword>
<dbReference type="KEGG" id="bdr:105224936"/>
<dbReference type="Pfam" id="PF00400">
    <property type="entry name" value="WD40"/>
    <property type="match status" value="1"/>
</dbReference>
<name>A0A034VVB7_BACDO</name>
<dbReference type="SUPFAM" id="SSF50978">
    <property type="entry name" value="WD40 repeat-like"/>
    <property type="match status" value="1"/>
</dbReference>
<dbReference type="GO" id="GO:0032040">
    <property type="term" value="C:small-subunit processome"/>
    <property type="evidence" value="ECO:0007669"/>
    <property type="project" value="TreeGrafter"/>
</dbReference>
<dbReference type="SMART" id="SM00320">
    <property type="entry name" value="WD40"/>
    <property type="match status" value="4"/>
</dbReference>
<dbReference type="FunFam" id="2.130.10.10:FF:000378">
    <property type="entry name" value="U3 small nucleolar RNA-associated protein 7"/>
    <property type="match status" value="1"/>
</dbReference>
<dbReference type="InterPro" id="IPR019775">
    <property type="entry name" value="WD40_repeat_CS"/>
</dbReference>
<reference evidence="9" key="1">
    <citation type="journal article" date="2014" name="BMC Genomics">
        <title>Characterizing the developmental transcriptome of the oriental fruit fly, Bactrocera dorsalis (Diptera: Tephritidae) through comparative genomic analysis with Drosophila melanogaster utilizing modENCODE datasets.</title>
        <authorList>
            <person name="Geib S.M."/>
            <person name="Calla B."/>
            <person name="Hall B."/>
            <person name="Hou S."/>
            <person name="Manoukis N.C."/>
        </authorList>
    </citation>
    <scope>NUCLEOTIDE SEQUENCE</scope>
    <source>
        <strain evidence="9">Punador</strain>
    </source>
</reference>
<dbReference type="OrthoDB" id="10251154at2759"/>
<evidence type="ECO:0000313" key="9">
    <source>
        <dbReference type="EMBL" id="JAC45488.1"/>
    </source>
</evidence>
<protein>
    <submittedName>
        <fullName evidence="9">WD repeat-containing protein 46</fullName>
    </submittedName>
</protein>
<dbReference type="InterPro" id="IPR040315">
    <property type="entry name" value="WDR46/Utp7"/>
</dbReference>
<dbReference type="PROSITE" id="PS50294">
    <property type="entry name" value="WD_REPEATS_REGION"/>
    <property type="match status" value="1"/>
</dbReference>
<dbReference type="PROSITE" id="PS00678">
    <property type="entry name" value="WD_REPEATS_1"/>
    <property type="match status" value="1"/>
</dbReference>
<dbReference type="GO" id="GO:0000462">
    <property type="term" value="P:maturation of SSU-rRNA from tricistronic rRNA transcript (SSU-rRNA, 5.8S rRNA, LSU-rRNA)"/>
    <property type="evidence" value="ECO:0007669"/>
    <property type="project" value="TreeGrafter"/>
</dbReference>
<dbReference type="GO" id="GO:0030686">
    <property type="term" value="C:90S preribosome"/>
    <property type="evidence" value="ECO:0007669"/>
    <property type="project" value="TreeGrafter"/>
</dbReference>
<evidence type="ECO:0000256" key="6">
    <source>
        <dbReference type="PROSITE-ProRule" id="PRU00221"/>
    </source>
</evidence>
<keyword evidence="2" id="KW-0698">rRNA processing</keyword>
<feature type="domain" description="BING4 C-terminal" evidence="8">
    <location>
        <begin position="416"/>
        <end position="494"/>
    </location>
</feature>
<dbReference type="InterPro" id="IPR001680">
    <property type="entry name" value="WD40_rpt"/>
</dbReference>
<evidence type="ECO:0000259" key="8">
    <source>
        <dbReference type="SMART" id="SM01033"/>
    </source>
</evidence>
<evidence type="ECO:0000256" key="3">
    <source>
        <dbReference type="ARBA" id="ARBA00022574"/>
    </source>
</evidence>
<organism evidence="9">
    <name type="scientific">Bactrocera dorsalis</name>
    <name type="common">Oriental fruit fly</name>
    <name type="synonym">Dacus dorsalis</name>
    <dbReference type="NCBI Taxonomy" id="27457"/>
    <lineage>
        <taxon>Eukaryota</taxon>
        <taxon>Metazoa</taxon>
        <taxon>Ecdysozoa</taxon>
        <taxon>Arthropoda</taxon>
        <taxon>Hexapoda</taxon>
        <taxon>Insecta</taxon>
        <taxon>Pterygota</taxon>
        <taxon>Neoptera</taxon>
        <taxon>Endopterygota</taxon>
        <taxon>Diptera</taxon>
        <taxon>Brachycera</taxon>
        <taxon>Muscomorpha</taxon>
        <taxon>Tephritoidea</taxon>
        <taxon>Tephritidae</taxon>
        <taxon>Bactrocera</taxon>
        <taxon>Bactrocera</taxon>
    </lineage>
</organism>
<dbReference type="AlphaFoldDB" id="A0A034VVB7"/>
<evidence type="ECO:0000256" key="2">
    <source>
        <dbReference type="ARBA" id="ARBA00022552"/>
    </source>
</evidence>
<dbReference type="InterPro" id="IPR015943">
    <property type="entry name" value="WD40/YVTN_repeat-like_dom_sf"/>
</dbReference>
<feature type="repeat" description="WD" evidence="6">
    <location>
        <begin position="333"/>
        <end position="367"/>
    </location>
</feature>
<dbReference type="RefSeq" id="XP_011201506.2">
    <property type="nucleotide sequence ID" value="XM_011203204.4"/>
</dbReference>
<dbReference type="InterPro" id="IPR036322">
    <property type="entry name" value="WD40_repeat_dom_sf"/>
</dbReference>
<evidence type="ECO:0000256" key="4">
    <source>
        <dbReference type="ARBA" id="ARBA00022737"/>
    </source>
</evidence>
<dbReference type="PANTHER" id="PTHR14085:SF3">
    <property type="entry name" value="WD REPEAT-CONTAINING PROTEIN 46"/>
    <property type="match status" value="1"/>
</dbReference>
<evidence type="ECO:0000256" key="1">
    <source>
        <dbReference type="ARBA" id="ARBA00004604"/>
    </source>
</evidence>
<gene>
    <name evidence="9" type="primary">WDR46</name>
</gene>
<accession>A0A034VVB7</accession>
<dbReference type="InterPro" id="IPR012952">
    <property type="entry name" value="BING4_C_dom"/>
</dbReference>